<dbReference type="Gene3D" id="1.10.150.20">
    <property type="entry name" value="5' to 3' exonuclease, C-terminal subdomain"/>
    <property type="match status" value="1"/>
</dbReference>
<dbReference type="Proteomes" id="UP000728185">
    <property type="component" value="Unassembled WGS sequence"/>
</dbReference>
<accession>A0A8E0RK15</accession>
<evidence type="ECO:0000256" key="2">
    <source>
        <dbReference type="SAM" id="MobiDB-lite"/>
    </source>
</evidence>
<dbReference type="SUPFAM" id="SSF56672">
    <property type="entry name" value="DNA/RNA polymerases"/>
    <property type="match status" value="1"/>
</dbReference>
<organism evidence="4 5">
    <name type="scientific">Fasciolopsis buskii</name>
    <dbReference type="NCBI Taxonomy" id="27845"/>
    <lineage>
        <taxon>Eukaryota</taxon>
        <taxon>Metazoa</taxon>
        <taxon>Spiralia</taxon>
        <taxon>Lophotrochozoa</taxon>
        <taxon>Platyhelminthes</taxon>
        <taxon>Trematoda</taxon>
        <taxon>Digenea</taxon>
        <taxon>Plagiorchiida</taxon>
        <taxon>Echinostomata</taxon>
        <taxon>Echinostomatoidea</taxon>
        <taxon>Fasciolidae</taxon>
        <taxon>Fasciolopsis</taxon>
    </lineage>
</organism>
<feature type="non-terminal residue" evidence="4">
    <location>
        <position position="1"/>
    </location>
</feature>
<dbReference type="GO" id="GO:0005760">
    <property type="term" value="C:gamma DNA polymerase complex"/>
    <property type="evidence" value="ECO:0007669"/>
    <property type="project" value="InterPro"/>
</dbReference>
<protein>
    <recommendedName>
        <fullName evidence="1">Mitochondrial DNA polymerase catalytic subunit</fullName>
    </recommendedName>
</protein>
<dbReference type="GO" id="GO:0008408">
    <property type="term" value="F:3'-5' exonuclease activity"/>
    <property type="evidence" value="ECO:0007669"/>
    <property type="project" value="TreeGrafter"/>
</dbReference>
<feature type="region of interest" description="Disordered" evidence="2">
    <location>
        <begin position="552"/>
        <end position="572"/>
    </location>
</feature>
<dbReference type="GO" id="GO:0003677">
    <property type="term" value="F:DNA binding"/>
    <property type="evidence" value="ECO:0007669"/>
    <property type="project" value="InterPro"/>
</dbReference>
<name>A0A8E0RK15_9TREM</name>
<dbReference type="PRINTS" id="PR00867">
    <property type="entry name" value="DNAPOLG"/>
</dbReference>
<sequence>FDLQELKWGVLIPGRAPQPYGDPRYYEDTLTQSMDDKQKFSSSNHVKLLTHQLRAVIPVQKKSAARVTTLNFPYRAYLEYWLAEMKRRLVQETTSVCEGQTCSNIDASLSAAYAQRAAPDTRDDQLMDELERSIRAMPLDYEDRVRGPAFWLDAKRYDRTGSVSTGKTVRSRRRMVSAHQLAVDTVNPNIPCCWFCHLPHESGEGLPVGSPLSKAFQSHVAAGRLHSAELLNNSATPDTCDSVGLSTQLLRDRNHATFWQSYSKRVKHPDYDPQRRYGAILPQVITSGTVSRRAVEPLWLTASNADRNRLGSEIKALIQSPPGYCFVGADVDSQEMWIAALIGDASVGFQGATPYGWMTLEGNKSDGTDLHTKIAKIMGITRNEAKILNYARLYGSGFEFTKHLLARFSNLTPEQASLKASQLLRTTKGQRINVGQNSVNPLDRSTTGYTKKTWSTESAATSKWHGGTESAVFNQLERIARSPEPQTPVLGAHLTRALNPQLVKEDISNLFTRSLFAYQLGMRDLPESVAYFSSVEIDTCLRKNPNDDCITPSNPGGVRQTYGIQPGSHEFP</sequence>
<evidence type="ECO:0000313" key="4">
    <source>
        <dbReference type="EMBL" id="KAA0183469.1"/>
    </source>
</evidence>
<dbReference type="InterPro" id="IPR001098">
    <property type="entry name" value="DNA-dir_DNA_pol_A_palm_dom"/>
</dbReference>
<evidence type="ECO:0000259" key="3">
    <source>
        <dbReference type="SMART" id="SM00482"/>
    </source>
</evidence>
<dbReference type="SMART" id="SM00482">
    <property type="entry name" value="POLAc"/>
    <property type="match status" value="1"/>
</dbReference>
<comment type="caution">
    <text evidence="4">The sequence shown here is derived from an EMBL/GenBank/DDBJ whole genome shotgun (WGS) entry which is preliminary data.</text>
</comment>
<dbReference type="AlphaFoldDB" id="A0A8E0RK15"/>
<gene>
    <name evidence="4" type="ORF">FBUS_10843</name>
</gene>
<dbReference type="GO" id="GO:0003887">
    <property type="term" value="F:DNA-directed DNA polymerase activity"/>
    <property type="evidence" value="ECO:0007669"/>
    <property type="project" value="InterPro"/>
</dbReference>
<dbReference type="Gene3D" id="3.30.70.370">
    <property type="match status" value="1"/>
</dbReference>
<reference evidence="4" key="1">
    <citation type="submission" date="2019-05" db="EMBL/GenBank/DDBJ databases">
        <title>Annotation for the trematode Fasciolopsis buski.</title>
        <authorList>
            <person name="Choi Y.-J."/>
        </authorList>
    </citation>
    <scope>NUCLEOTIDE SEQUENCE</scope>
    <source>
        <strain evidence="4">HT</strain>
        <tissue evidence="4">Whole worm</tissue>
    </source>
</reference>
<keyword evidence="5" id="KW-1185">Reference proteome</keyword>
<dbReference type="PANTHER" id="PTHR10267:SF0">
    <property type="entry name" value="DNA POLYMERASE SUBUNIT GAMMA-1"/>
    <property type="match status" value="1"/>
</dbReference>
<dbReference type="OrthoDB" id="5588663at2759"/>
<dbReference type="GO" id="GO:0006264">
    <property type="term" value="P:mitochondrial DNA replication"/>
    <property type="evidence" value="ECO:0007669"/>
    <property type="project" value="TreeGrafter"/>
</dbReference>
<feature type="domain" description="DNA-directed DNA polymerase family A palm" evidence="3">
    <location>
        <begin position="311"/>
        <end position="526"/>
    </location>
</feature>
<dbReference type="EMBL" id="LUCM01011779">
    <property type="protein sequence ID" value="KAA0183469.1"/>
    <property type="molecule type" value="Genomic_DNA"/>
</dbReference>
<dbReference type="PANTHER" id="PTHR10267">
    <property type="entry name" value="DNA POLYMERASE SUBUNIT GAMMA-1"/>
    <property type="match status" value="1"/>
</dbReference>
<evidence type="ECO:0000256" key="1">
    <source>
        <dbReference type="ARBA" id="ARBA00031966"/>
    </source>
</evidence>
<evidence type="ECO:0000313" key="5">
    <source>
        <dbReference type="Proteomes" id="UP000728185"/>
    </source>
</evidence>
<proteinExistence type="predicted"/>
<dbReference type="InterPro" id="IPR002297">
    <property type="entry name" value="DNA-dir_DNA_pol_A_mt"/>
</dbReference>
<dbReference type="InterPro" id="IPR043502">
    <property type="entry name" value="DNA/RNA_pol_sf"/>
</dbReference>